<feature type="compositionally biased region" description="Basic and acidic residues" evidence="1">
    <location>
        <begin position="149"/>
        <end position="165"/>
    </location>
</feature>
<evidence type="ECO:0000256" key="1">
    <source>
        <dbReference type="SAM" id="MobiDB-lite"/>
    </source>
</evidence>
<keyword evidence="3" id="KW-1185">Reference proteome</keyword>
<gene>
    <name evidence="2" type="ORF">MIMGU_mgv1a012672mg</name>
</gene>
<name>A0A022RV21_ERYGU</name>
<feature type="region of interest" description="Disordered" evidence="1">
    <location>
        <begin position="1"/>
        <end position="45"/>
    </location>
</feature>
<reference evidence="2 3" key="1">
    <citation type="journal article" date="2013" name="Proc. Natl. Acad. Sci. U.S.A.">
        <title>Fine-scale variation in meiotic recombination in Mimulus inferred from population shotgun sequencing.</title>
        <authorList>
            <person name="Hellsten U."/>
            <person name="Wright K.M."/>
            <person name="Jenkins J."/>
            <person name="Shu S."/>
            <person name="Yuan Y."/>
            <person name="Wessler S.R."/>
            <person name="Schmutz J."/>
            <person name="Willis J.H."/>
            <person name="Rokhsar D.S."/>
        </authorList>
    </citation>
    <scope>NUCLEOTIDE SEQUENCE [LARGE SCALE GENOMIC DNA]</scope>
    <source>
        <strain evidence="3">cv. DUN x IM62</strain>
    </source>
</reference>
<feature type="compositionally biased region" description="Polar residues" evidence="1">
    <location>
        <begin position="234"/>
        <end position="243"/>
    </location>
</feature>
<feature type="compositionally biased region" description="Polar residues" evidence="1">
    <location>
        <begin position="26"/>
        <end position="42"/>
    </location>
</feature>
<protein>
    <submittedName>
        <fullName evidence="2">Uncharacterized protein</fullName>
    </submittedName>
</protein>
<accession>A0A022RV21</accession>
<dbReference type="Proteomes" id="UP000030748">
    <property type="component" value="Unassembled WGS sequence"/>
</dbReference>
<dbReference type="AlphaFoldDB" id="A0A022RV21"/>
<feature type="region of interest" description="Disordered" evidence="1">
    <location>
        <begin position="145"/>
        <end position="243"/>
    </location>
</feature>
<proteinExistence type="predicted"/>
<evidence type="ECO:0000313" key="2">
    <source>
        <dbReference type="EMBL" id="EYU43904.1"/>
    </source>
</evidence>
<feature type="compositionally biased region" description="Basic and acidic residues" evidence="1">
    <location>
        <begin position="206"/>
        <end position="231"/>
    </location>
</feature>
<dbReference type="OrthoDB" id="914289at2759"/>
<evidence type="ECO:0000313" key="3">
    <source>
        <dbReference type="Proteomes" id="UP000030748"/>
    </source>
</evidence>
<dbReference type="PhylomeDB" id="A0A022RV21"/>
<organism evidence="2 3">
    <name type="scientific">Erythranthe guttata</name>
    <name type="common">Yellow monkey flower</name>
    <name type="synonym">Mimulus guttatus</name>
    <dbReference type="NCBI Taxonomy" id="4155"/>
    <lineage>
        <taxon>Eukaryota</taxon>
        <taxon>Viridiplantae</taxon>
        <taxon>Streptophyta</taxon>
        <taxon>Embryophyta</taxon>
        <taxon>Tracheophyta</taxon>
        <taxon>Spermatophyta</taxon>
        <taxon>Magnoliopsida</taxon>
        <taxon>eudicotyledons</taxon>
        <taxon>Gunneridae</taxon>
        <taxon>Pentapetalae</taxon>
        <taxon>asterids</taxon>
        <taxon>lamiids</taxon>
        <taxon>Lamiales</taxon>
        <taxon>Phrymaceae</taxon>
        <taxon>Erythranthe</taxon>
    </lineage>
</organism>
<dbReference type="EMBL" id="KI630229">
    <property type="protein sequence ID" value="EYU43904.1"/>
    <property type="molecule type" value="Genomic_DNA"/>
</dbReference>
<sequence>MGCGKSKHAIATENTLVKSKSKGKSVETNNNTTTIDGNVQETGENKILKENEIHADVIDKDEGRVEPLPEEKPKEAEKIADGNMIKKIDENNEEKFEAVASVVAAVDESKNEVLINGEKKDDVGVDHEVKENTVSHDFPVMDESALEANSDKEKEEAIEVDECKEVVAPASVETESSAEEKVLASVETESSVEEKVPASDETESSVEEKVPASKETESSVEEKAPAAKDENVDADSTTAVKAN</sequence>